<accession>A0A5C6SI48</accession>
<gene>
    <name evidence="1" type="ORF">FocTR4_00011892</name>
</gene>
<proteinExistence type="predicted"/>
<protein>
    <recommendedName>
        <fullName evidence="3">SnoaL-like domain-containing protein</fullName>
    </recommendedName>
</protein>
<dbReference type="Proteomes" id="UP000321331">
    <property type="component" value="Unassembled WGS sequence"/>
</dbReference>
<comment type="caution">
    <text evidence="1">The sequence shown here is derived from an EMBL/GenBank/DDBJ whole genome shotgun (WGS) entry which is preliminary data.</text>
</comment>
<name>A0A5C6SI48_FUSOC</name>
<evidence type="ECO:0000313" key="1">
    <source>
        <dbReference type="EMBL" id="TXB97210.1"/>
    </source>
</evidence>
<evidence type="ECO:0000313" key="2">
    <source>
        <dbReference type="Proteomes" id="UP000321331"/>
    </source>
</evidence>
<organism evidence="1 2">
    <name type="scientific">Fusarium oxysporum f. sp. cubense</name>
    <dbReference type="NCBI Taxonomy" id="61366"/>
    <lineage>
        <taxon>Eukaryota</taxon>
        <taxon>Fungi</taxon>
        <taxon>Dikarya</taxon>
        <taxon>Ascomycota</taxon>
        <taxon>Pezizomycotina</taxon>
        <taxon>Sordariomycetes</taxon>
        <taxon>Hypocreomycetidae</taxon>
        <taxon>Hypocreales</taxon>
        <taxon>Nectriaceae</taxon>
        <taxon>Fusarium</taxon>
        <taxon>Fusarium oxysporum species complex</taxon>
    </lineage>
</organism>
<reference evidence="1 2" key="1">
    <citation type="submission" date="2019-07" db="EMBL/GenBank/DDBJ databases">
        <title>The First High-Quality Draft Genome Sequence of the Causal Agent of the Current Panama Disease Epidemic.</title>
        <authorList>
            <person name="Warmington R.J."/>
            <person name="Kay W."/>
            <person name="Jeffries A."/>
            <person name="Bebber D."/>
            <person name="Moore K."/>
            <person name="Studholme D.J."/>
        </authorList>
    </citation>
    <scope>NUCLEOTIDE SEQUENCE [LARGE SCALE GENOMIC DNA]</scope>
    <source>
        <strain evidence="1 2">TR4</strain>
    </source>
</reference>
<evidence type="ECO:0008006" key="3">
    <source>
        <dbReference type="Google" id="ProtNLM"/>
    </source>
</evidence>
<sequence>MSSVAASTIWPALSISAEAKQLVDHFFTLVDSKFSDSGERIANEIFTKDGIFILADGTFKGTADFILIGRLRVQTALGQESVRQFVARIETEQTPSGLRLRQYRIIDPAAKDSPPYFITTQSMETR</sequence>
<dbReference type="AlphaFoldDB" id="A0A5C6SI48"/>
<dbReference type="EMBL" id="VMNF01000014">
    <property type="protein sequence ID" value="TXB97210.1"/>
    <property type="molecule type" value="Genomic_DNA"/>
</dbReference>